<name>A0A158QP37_HAEPC</name>
<feature type="region of interest" description="Disordered" evidence="1">
    <location>
        <begin position="155"/>
        <end position="185"/>
    </location>
</feature>
<evidence type="ECO:0000256" key="1">
    <source>
        <dbReference type="SAM" id="MobiDB-lite"/>
    </source>
</evidence>
<feature type="compositionally biased region" description="Acidic residues" evidence="1">
    <location>
        <begin position="340"/>
        <end position="349"/>
    </location>
</feature>
<organism evidence="4">
    <name type="scientific">Haemonchus placei</name>
    <name type="common">Barber's pole worm</name>
    <dbReference type="NCBI Taxonomy" id="6290"/>
    <lineage>
        <taxon>Eukaryota</taxon>
        <taxon>Metazoa</taxon>
        <taxon>Ecdysozoa</taxon>
        <taxon>Nematoda</taxon>
        <taxon>Chromadorea</taxon>
        <taxon>Rhabditida</taxon>
        <taxon>Rhabditina</taxon>
        <taxon>Rhabditomorpha</taxon>
        <taxon>Strongyloidea</taxon>
        <taxon>Trichostrongylidae</taxon>
        <taxon>Haemonchus</taxon>
    </lineage>
</organism>
<reference evidence="2 3" key="2">
    <citation type="submission" date="2018-11" db="EMBL/GenBank/DDBJ databases">
        <authorList>
            <consortium name="Pathogen Informatics"/>
        </authorList>
    </citation>
    <scope>NUCLEOTIDE SEQUENCE [LARGE SCALE GENOMIC DNA]</scope>
    <source>
        <strain evidence="2 3">MHpl1</strain>
    </source>
</reference>
<dbReference type="PROSITE" id="PS50092">
    <property type="entry name" value="TSP1"/>
    <property type="match status" value="1"/>
</dbReference>
<dbReference type="EMBL" id="UZAF01017668">
    <property type="protein sequence ID" value="VDO43875.1"/>
    <property type="molecule type" value="Genomic_DNA"/>
</dbReference>
<dbReference type="OMA" id="NCQDLCF"/>
<feature type="compositionally biased region" description="Basic and acidic residues" evidence="1">
    <location>
        <begin position="155"/>
        <end position="182"/>
    </location>
</feature>
<feature type="compositionally biased region" description="Polar residues" evidence="1">
    <location>
        <begin position="378"/>
        <end position="387"/>
    </location>
</feature>
<dbReference type="WBParaSite" id="HPLM_0001180601-mRNA-1">
    <property type="protein sequence ID" value="HPLM_0001180601-mRNA-1"/>
    <property type="gene ID" value="HPLM_0001180601"/>
</dbReference>
<dbReference type="AlphaFoldDB" id="A0A158QP37"/>
<dbReference type="Proteomes" id="UP000268014">
    <property type="component" value="Unassembled WGS sequence"/>
</dbReference>
<evidence type="ECO:0000313" key="3">
    <source>
        <dbReference type="Proteomes" id="UP000268014"/>
    </source>
</evidence>
<evidence type="ECO:0000313" key="4">
    <source>
        <dbReference type="WBParaSite" id="HPLM_0001180601-mRNA-1"/>
    </source>
</evidence>
<dbReference type="OrthoDB" id="5814848at2759"/>
<protein>
    <submittedName>
        <fullName evidence="4">EMI domain-containing protein</fullName>
    </submittedName>
</protein>
<evidence type="ECO:0000313" key="2">
    <source>
        <dbReference type="EMBL" id="VDO43875.1"/>
    </source>
</evidence>
<feature type="compositionally biased region" description="Low complexity" evidence="1">
    <location>
        <begin position="395"/>
        <end position="412"/>
    </location>
</feature>
<feature type="compositionally biased region" description="Polar residues" evidence="1">
    <location>
        <begin position="422"/>
        <end position="437"/>
    </location>
</feature>
<proteinExistence type="predicted"/>
<feature type="compositionally biased region" description="Polar residues" evidence="1">
    <location>
        <begin position="313"/>
        <end position="339"/>
    </location>
</feature>
<reference evidence="4" key="1">
    <citation type="submission" date="2016-04" db="UniProtKB">
        <authorList>
            <consortium name="WormBaseParasite"/>
        </authorList>
    </citation>
    <scope>IDENTIFICATION</scope>
</reference>
<keyword evidence="3" id="KW-1185">Reference proteome</keyword>
<feature type="region of interest" description="Disordered" evidence="1">
    <location>
        <begin position="218"/>
        <end position="245"/>
    </location>
</feature>
<dbReference type="InterPro" id="IPR036383">
    <property type="entry name" value="TSP1_rpt_sf"/>
</dbReference>
<dbReference type="Gene3D" id="2.20.100.10">
    <property type="entry name" value="Thrombospondin type-1 (TSP1) repeat"/>
    <property type="match status" value="1"/>
</dbReference>
<sequence length="560" mass="62517">MKEKVPDCELSEWSSWGRCHGTCFYALAVRNRDVIRPALPDRPQGPVKRCPHLYETRFCVLPSCQDGSTTDAADLPNRSGHQKLHVRRITERKLRKGQVESAVVTTTTEQSHTVAHVSGDVATLRSKEKQNESAQQRRNYYGQLTRTMEAIERQLNEEGDSPHTSENEVRPLKARVEEEKSKANSYVSTLTIDLPKHLKPAKERVPMSNRQLWISTEDHAEESPAEATAGEEAQESDSTSDNKIPLDDMRIRKVLQRNKKLMRALIEAYRLRFTTTTSPSSTTTSTTTMALTNEISAELTPSDVDADIKVGKTVTSESSTPSQSTKRLSTDEPTGSSTTEAEEIADDGETTGYLQTTTKSRSTEELTETSDPVESATPELQSTSLTGHTVEPDATTESITAQETSTSATESATDVEWHTETTETFVENATNPETTGQDLEGVENTRERLNQTSLQFTSYATEEELTTNTSESLPIESSLENRRCCKVTRTECADGSQPKPIKRYYRPRGSDVCIPYHYPRCSPTEEMDEQPIQYEQNCQDLCFTGPEKRIAPLLQLAIDN</sequence>
<dbReference type="InterPro" id="IPR000884">
    <property type="entry name" value="TSP1_rpt"/>
</dbReference>
<feature type="region of interest" description="Disordered" evidence="1">
    <location>
        <begin position="313"/>
        <end position="443"/>
    </location>
</feature>
<dbReference type="SMART" id="SM00209">
    <property type="entry name" value="TSP1"/>
    <property type="match status" value="1"/>
</dbReference>
<gene>
    <name evidence="2" type="ORF">HPLM_LOCUS11798</name>
</gene>
<dbReference type="SUPFAM" id="SSF82895">
    <property type="entry name" value="TSP-1 type 1 repeat"/>
    <property type="match status" value="1"/>
</dbReference>
<accession>A0A158QP37</accession>